<dbReference type="KEGG" id="mpe:MYPE4660"/>
<feature type="transmembrane region" description="Helical" evidence="1">
    <location>
        <begin position="266"/>
        <end position="285"/>
    </location>
</feature>
<gene>
    <name evidence="2" type="ordered locus">MYPE4660</name>
</gene>
<keyword evidence="1" id="KW-1133">Transmembrane helix</keyword>
<dbReference type="EMBL" id="BA000026">
    <property type="protein sequence ID" value="BAC44256.1"/>
    <property type="molecule type" value="Genomic_DNA"/>
</dbReference>
<name>Q8EVU3_MALP2</name>
<organism evidence="2 3">
    <name type="scientific">Malacoplasma penetrans (strain HF-2)</name>
    <name type="common">Mycoplasma penetrans</name>
    <dbReference type="NCBI Taxonomy" id="272633"/>
    <lineage>
        <taxon>Bacteria</taxon>
        <taxon>Bacillati</taxon>
        <taxon>Mycoplasmatota</taxon>
        <taxon>Mycoplasmoidales</taxon>
        <taxon>Mycoplasmoidaceae</taxon>
        <taxon>Malacoplasma</taxon>
    </lineage>
</organism>
<evidence type="ECO:0000313" key="3">
    <source>
        <dbReference type="Proteomes" id="UP000002522"/>
    </source>
</evidence>
<keyword evidence="1" id="KW-0812">Transmembrane</keyword>
<accession>Q8EVU3</accession>
<feature type="transmembrane region" description="Helical" evidence="1">
    <location>
        <begin position="202"/>
        <end position="219"/>
    </location>
</feature>
<keyword evidence="1" id="KW-0472">Membrane</keyword>
<dbReference type="AlphaFoldDB" id="Q8EVU3"/>
<evidence type="ECO:0000313" key="2">
    <source>
        <dbReference type="EMBL" id="BAC44256.1"/>
    </source>
</evidence>
<protein>
    <recommendedName>
        <fullName evidence="4">Transmembrane protein</fullName>
    </recommendedName>
</protein>
<evidence type="ECO:0000256" key="1">
    <source>
        <dbReference type="SAM" id="Phobius"/>
    </source>
</evidence>
<proteinExistence type="predicted"/>
<dbReference type="STRING" id="272633.gene:10731582"/>
<keyword evidence="3" id="KW-1185">Reference proteome</keyword>
<feature type="transmembrane region" description="Helical" evidence="1">
    <location>
        <begin position="85"/>
        <end position="114"/>
    </location>
</feature>
<dbReference type="RefSeq" id="WP_011077290.1">
    <property type="nucleotide sequence ID" value="NC_004432.1"/>
</dbReference>
<dbReference type="Proteomes" id="UP000002522">
    <property type="component" value="Chromosome"/>
</dbReference>
<reference evidence="2 3" key="1">
    <citation type="journal article" date="2002" name="Nucleic Acids Res.">
        <title>The complete genomic sequence of Mycoplasma penetrans, an intracellular bacterial pathogen in humans.</title>
        <authorList>
            <person name="Sasaki Y."/>
            <person name="Ishikawa J."/>
            <person name="Yamashita A."/>
            <person name="Oshima K."/>
            <person name="Kenri T."/>
            <person name="Furuya K."/>
            <person name="Yoshino C."/>
            <person name="Horino A."/>
            <person name="Shiba T."/>
            <person name="Sasaki T."/>
            <person name="Hattori M."/>
        </authorList>
    </citation>
    <scope>NUCLEOTIDE SEQUENCE [LARGE SCALE GENOMIC DNA]</scope>
    <source>
        <strain evidence="2 3">HF-2</strain>
    </source>
</reference>
<sequence>MFVNENRVKSTFKKEEIKNYKDFDFSDRSEHLNNQRIFEVQKIRKSLSLNVDFEKLNEIQQSKNFEQTLNEFCIPFIKDKKNKRIYYLSIFISILFRIVLHGFWIVLCTVLLFFLNKILPVKSYEWIYYILFFLAFYFLNSTICYQIYFYKGHMKETKYIRRGLIGFSTTNIFIYGQTRRLVKKSFQLMSNNKEEKDNKEKFVFLINAYFNFYLLRTFFSNTKFKFDKQINSSTQKTKTVSIKFRLFYFYGLYLNLYPYFCLYVSMIFYFCIGQIIYQIFLINILF</sequence>
<evidence type="ECO:0008006" key="4">
    <source>
        <dbReference type="Google" id="ProtNLM"/>
    </source>
</evidence>
<feature type="transmembrane region" description="Helical" evidence="1">
    <location>
        <begin position="126"/>
        <end position="150"/>
    </location>
</feature>
<dbReference type="InParanoid" id="Q8EVU3"/>
<dbReference type="HOGENOM" id="CLU_926952_0_0_14"/>